<dbReference type="InterPro" id="IPR035969">
    <property type="entry name" value="Rab-GAP_TBC_sf"/>
</dbReference>
<organism evidence="3 4">
    <name type="scientific">Littorina saxatilis</name>
    <dbReference type="NCBI Taxonomy" id="31220"/>
    <lineage>
        <taxon>Eukaryota</taxon>
        <taxon>Metazoa</taxon>
        <taxon>Spiralia</taxon>
        <taxon>Lophotrochozoa</taxon>
        <taxon>Mollusca</taxon>
        <taxon>Gastropoda</taxon>
        <taxon>Caenogastropoda</taxon>
        <taxon>Littorinimorpha</taxon>
        <taxon>Littorinoidea</taxon>
        <taxon>Littorinidae</taxon>
        <taxon>Littorina</taxon>
    </lineage>
</organism>
<dbReference type="FunFam" id="1.10.8.270:FF:000008">
    <property type="entry name" value="Putative TBC1 domain family member 14"/>
    <property type="match status" value="1"/>
</dbReference>
<dbReference type="PANTHER" id="PTHR47219">
    <property type="entry name" value="RAB GTPASE-ACTIVATING PROTEIN 1-LIKE"/>
    <property type="match status" value="1"/>
</dbReference>
<dbReference type="GO" id="GO:0016192">
    <property type="term" value="P:vesicle-mediated transport"/>
    <property type="evidence" value="ECO:0007669"/>
    <property type="project" value="UniProtKB-ARBA"/>
</dbReference>
<dbReference type="PANTHER" id="PTHR47219:SF15">
    <property type="entry name" value="TBC1 DOMAIN FAMILY MEMBER 12 ISOFORM X1"/>
    <property type="match status" value="1"/>
</dbReference>
<dbReference type="Proteomes" id="UP001374579">
    <property type="component" value="Unassembled WGS sequence"/>
</dbReference>
<dbReference type="PROSITE" id="PS50086">
    <property type="entry name" value="TBC_RABGAP"/>
    <property type="match status" value="1"/>
</dbReference>
<dbReference type="Pfam" id="PF00566">
    <property type="entry name" value="RabGAP-TBC"/>
    <property type="match status" value="1"/>
</dbReference>
<sequence>MEVLRPKVQRNLFSRKSKEDSAPGWKLFGRIPPKDSGPRDSTQITSDYYAKQRANQIAAAQANGQASDVMSTTALILENRPEGLPSKSPEELEKHRQEYESMVEGARRKEQKDMKMKKRKLQQQRRNEDKIVAAATMWNIEILPHWETMKQAKKVRDLWWLGLPTNVRGKVWQMAIGNELNITQDLYEICRSRAEDRIRLIQDSKDAPGSPESVPEPPSSKEASVKVIKLDVSRTFPQLCIFQKGGPYHDLMHNLLGAYACYRPDVGYVQGMSFIAAILLLNMDVADAFVCFANLLNRPCQVTFFRMDEQMMGAYYKTFEDFFLENMPQLYNHFVSVNVTPNLYLMEWIFLLFSKSLPLDVACRVWDVYCRDGEEFLFQASLAILKLYEKILLKMDFIHVAQFLTKLPENLCADELFRNVETVHMNIDKRKFAAVLALNKDTKADNSL</sequence>
<feature type="compositionally biased region" description="Basic and acidic residues" evidence="1">
    <location>
        <begin position="100"/>
        <end position="114"/>
    </location>
</feature>
<dbReference type="FunFam" id="1.10.10.750:FF:000005">
    <property type="entry name" value="TBC1 domain family member 14"/>
    <property type="match status" value="1"/>
</dbReference>
<reference evidence="3 4" key="1">
    <citation type="submission" date="2024-02" db="EMBL/GenBank/DDBJ databases">
        <title>Chromosome-scale genome assembly of the rough periwinkle Littorina saxatilis.</title>
        <authorList>
            <person name="De Jode A."/>
            <person name="Faria R."/>
            <person name="Formenti G."/>
            <person name="Sims Y."/>
            <person name="Smith T.P."/>
            <person name="Tracey A."/>
            <person name="Wood J.M.D."/>
            <person name="Zagrodzka Z.B."/>
            <person name="Johannesson K."/>
            <person name="Butlin R.K."/>
            <person name="Leder E.H."/>
        </authorList>
    </citation>
    <scope>NUCLEOTIDE SEQUENCE [LARGE SCALE GENOMIC DNA]</scope>
    <source>
        <strain evidence="3">Snail1</strain>
        <tissue evidence="3">Muscle</tissue>
    </source>
</reference>
<evidence type="ECO:0000256" key="1">
    <source>
        <dbReference type="SAM" id="MobiDB-lite"/>
    </source>
</evidence>
<dbReference type="InterPro" id="IPR000195">
    <property type="entry name" value="Rab-GAP-TBC_dom"/>
</dbReference>
<dbReference type="InterPro" id="IPR050302">
    <property type="entry name" value="Rab_GAP_TBC_domain"/>
</dbReference>
<gene>
    <name evidence="3" type="ORF">V1264_013152</name>
</gene>
<evidence type="ECO:0000313" key="3">
    <source>
        <dbReference type="EMBL" id="KAK7109035.1"/>
    </source>
</evidence>
<dbReference type="GO" id="GO:0031410">
    <property type="term" value="C:cytoplasmic vesicle"/>
    <property type="evidence" value="ECO:0007669"/>
    <property type="project" value="UniProtKB-ARBA"/>
</dbReference>
<dbReference type="AlphaFoldDB" id="A0AAN9BPV4"/>
<protein>
    <recommendedName>
        <fullName evidence="2">Rab-GAP TBC domain-containing protein</fullName>
    </recommendedName>
</protein>
<dbReference type="Gene3D" id="1.10.472.80">
    <property type="entry name" value="Ypt/Rab-GAP domain of gyp1p, domain 3"/>
    <property type="match status" value="1"/>
</dbReference>
<dbReference type="GO" id="GO:0031267">
    <property type="term" value="F:small GTPase binding"/>
    <property type="evidence" value="ECO:0007669"/>
    <property type="project" value="TreeGrafter"/>
</dbReference>
<dbReference type="SMART" id="SM00164">
    <property type="entry name" value="TBC"/>
    <property type="match status" value="1"/>
</dbReference>
<feature type="region of interest" description="Disordered" evidence="1">
    <location>
        <begin position="100"/>
        <end position="127"/>
    </location>
</feature>
<dbReference type="GO" id="GO:0005773">
    <property type="term" value="C:vacuole"/>
    <property type="evidence" value="ECO:0007669"/>
    <property type="project" value="UniProtKB-ARBA"/>
</dbReference>
<feature type="domain" description="Rab-GAP TBC" evidence="2">
    <location>
        <begin position="162"/>
        <end position="373"/>
    </location>
</feature>
<dbReference type="Gene3D" id="1.10.8.270">
    <property type="entry name" value="putative rabgap domain of human tbc1 domain family member 14 like domains"/>
    <property type="match status" value="1"/>
</dbReference>
<dbReference type="EMBL" id="JBAMIC010000003">
    <property type="protein sequence ID" value="KAK7109035.1"/>
    <property type="molecule type" value="Genomic_DNA"/>
</dbReference>
<dbReference type="Gene3D" id="1.10.10.750">
    <property type="entry name" value="Ypt/Rab-GAP domain of gyp1p, domain 1"/>
    <property type="match status" value="1"/>
</dbReference>
<comment type="caution">
    <text evidence="3">The sequence shown here is derived from an EMBL/GenBank/DDBJ whole genome shotgun (WGS) entry which is preliminary data.</text>
</comment>
<evidence type="ECO:0000313" key="4">
    <source>
        <dbReference type="Proteomes" id="UP001374579"/>
    </source>
</evidence>
<feature type="region of interest" description="Disordered" evidence="1">
    <location>
        <begin position="1"/>
        <end position="43"/>
    </location>
</feature>
<dbReference type="FunFam" id="1.10.472.80:FF:000006">
    <property type="entry name" value="TBC1 domain family member 14"/>
    <property type="match status" value="1"/>
</dbReference>
<evidence type="ECO:0000259" key="2">
    <source>
        <dbReference type="PROSITE" id="PS50086"/>
    </source>
</evidence>
<keyword evidence="4" id="KW-1185">Reference proteome</keyword>
<proteinExistence type="predicted"/>
<feature type="region of interest" description="Disordered" evidence="1">
    <location>
        <begin position="202"/>
        <end position="222"/>
    </location>
</feature>
<dbReference type="SUPFAM" id="SSF47923">
    <property type="entry name" value="Ypt/Rab-GAP domain of gyp1p"/>
    <property type="match status" value="2"/>
</dbReference>
<name>A0AAN9BPV4_9CAEN</name>
<dbReference type="GO" id="GO:0005096">
    <property type="term" value="F:GTPase activator activity"/>
    <property type="evidence" value="ECO:0007669"/>
    <property type="project" value="TreeGrafter"/>
</dbReference>
<accession>A0AAN9BPV4</accession>